<gene>
    <name evidence="1" type="ORF">IAB37_02780</name>
</gene>
<dbReference type="Proteomes" id="UP000824241">
    <property type="component" value="Unassembled WGS sequence"/>
</dbReference>
<name>A0A9D1J4U7_9FIRM</name>
<evidence type="ECO:0000313" key="2">
    <source>
        <dbReference type="Proteomes" id="UP000824241"/>
    </source>
</evidence>
<organism evidence="1 2">
    <name type="scientific">Candidatus Faecivivens stercoravium</name>
    <dbReference type="NCBI Taxonomy" id="2840803"/>
    <lineage>
        <taxon>Bacteria</taxon>
        <taxon>Bacillati</taxon>
        <taxon>Bacillota</taxon>
        <taxon>Clostridia</taxon>
        <taxon>Eubacteriales</taxon>
        <taxon>Oscillospiraceae</taxon>
        <taxon>Oscillospiraceae incertae sedis</taxon>
        <taxon>Candidatus Faecivivens</taxon>
    </lineage>
</organism>
<proteinExistence type="predicted"/>
<dbReference type="EMBL" id="DVHA01000093">
    <property type="protein sequence ID" value="HIR60489.1"/>
    <property type="molecule type" value="Genomic_DNA"/>
</dbReference>
<evidence type="ECO:0000313" key="1">
    <source>
        <dbReference type="EMBL" id="HIR60489.1"/>
    </source>
</evidence>
<sequence>MAKINRRLILTVLLSFCRSKGSKAPSDGLSPPIQPLVEFLSPPPRQKKKPALLCVKPVLYGWDGKICPVCGRASSRRLPKANMGS</sequence>
<comment type="caution">
    <text evidence="1">The sequence shown here is derived from an EMBL/GenBank/DDBJ whole genome shotgun (WGS) entry which is preliminary data.</text>
</comment>
<reference evidence="1" key="1">
    <citation type="submission" date="2020-10" db="EMBL/GenBank/DDBJ databases">
        <authorList>
            <person name="Gilroy R."/>
        </authorList>
    </citation>
    <scope>NUCLEOTIDE SEQUENCE</scope>
    <source>
        <strain evidence="1">CHK189-12415</strain>
    </source>
</reference>
<reference evidence="1" key="2">
    <citation type="journal article" date="2021" name="PeerJ">
        <title>Extensive microbial diversity within the chicken gut microbiome revealed by metagenomics and culture.</title>
        <authorList>
            <person name="Gilroy R."/>
            <person name="Ravi A."/>
            <person name="Getino M."/>
            <person name="Pursley I."/>
            <person name="Horton D.L."/>
            <person name="Alikhan N.F."/>
            <person name="Baker D."/>
            <person name="Gharbi K."/>
            <person name="Hall N."/>
            <person name="Watson M."/>
            <person name="Adriaenssens E.M."/>
            <person name="Foster-Nyarko E."/>
            <person name="Jarju S."/>
            <person name="Secka A."/>
            <person name="Antonio M."/>
            <person name="Oren A."/>
            <person name="Chaudhuri R.R."/>
            <person name="La Ragione R."/>
            <person name="Hildebrand F."/>
            <person name="Pallen M.J."/>
        </authorList>
    </citation>
    <scope>NUCLEOTIDE SEQUENCE</scope>
    <source>
        <strain evidence="1">CHK189-12415</strain>
    </source>
</reference>
<dbReference type="AlphaFoldDB" id="A0A9D1J4U7"/>
<protein>
    <submittedName>
        <fullName evidence="1">Uncharacterized protein</fullName>
    </submittedName>
</protein>
<accession>A0A9D1J4U7</accession>